<reference evidence="4" key="1">
    <citation type="submission" date="2012-10" db="EMBL/GenBank/DDBJ databases">
        <title>The complete genome sequence of Streptomyces collinus Tu 365.</title>
        <authorList>
            <person name="Ruckert C."/>
            <person name="Szczepanowski R."/>
            <person name="Goesmann A."/>
            <person name="Pross E.K."/>
            <person name="Musiol E.M."/>
            <person name="Blin K."/>
            <person name="Wohlleben W."/>
            <person name="Puhler A."/>
            <person name="Weber T."/>
            <person name="Kalinowski J."/>
        </authorList>
    </citation>
    <scope>NUCLEOTIDE SEQUENCE [LARGE SCALE GENOMIC DNA]</scope>
    <source>
        <strain evidence="4">DSM 40733 / Tue 365</strain>
    </source>
</reference>
<dbReference type="STRING" id="1214242.B446_01185"/>
<gene>
    <name evidence="2" type="ORF">B446_01185</name>
    <name evidence="3" type="ORF">B446_34110</name>
</gene>
<dbReference type="KEGG" id="sci:B446_34110"/>
<name>S5UJQ3_STRC3</name>
<proteinExistence type="predicted"/>
<feature type="region of interest" description="Disordered" evidence="1">
    <location>
        <begin position="39"/>
        <end position="59"/>
    </location>
</feature>
<organism evidence="2 4">
    <name type="scientific">Streptomyces collinus (strain DSM 40733 / Tue 365)</name>
    <dbReference type="NCBI Taxonomy" id="1214242"/>
    <lineage>
        <taxon>Bacteria</taxon>
        <taxon>Bacillati</taxon>
        <taxon>Actinomycetota</taxon>
        <taxon>Actinomycetes</taxon>
        <taxon>Kitasatosporales</taxon>
        <taxon>Streptomycetaceae</taxon>
        <taxon>Streptomyces</taxon>
    </lineage>
</organism>
<dbReference type="KEGG" id="sci:B446_01185"/>
<protein>
    <submittedName>
        <fullName evidence="2">CRISPR-associated protein, Cse4 family</fullName>
    </submittedName>
</protein>
<dbReference type="Proteomes" id="UP000015423">
    <property type="component" value="Chromosome"/>
</dbReference>
<evidence type="ECO:0000313" key="4">
    <source>
        <dbReference type="Proteomes" id="UP000015423"/>
    </source>
</evidence>
<dbReference type="EMBL" id="CP006259">
    <property type="protein sequence ID" value="AGS67073.1"/>
    <property type="molecule type" value="Genomic_DNA"/>
</dbReference>
<dbReference type="EMBL" id="CP006259">
    <property type="protein sequence ID" value="AGS73622.1"/>
    <property type="molecule type" value="Genomic_DNA"/>
</dbReference>
<keyword evidence="4" id="KW-1185">Reference proteome</keyword>
<dbReference type="AlphaFoldDB" id="S5UJQ3"/>
<reference evidence="2" key="3">
    <citation type="submission" date="2015-08" db="EMBL/GenBank/DDBJ databases">
        <authorList>
            <person name="Weber T."/>
            <person name="Iftime D."/>
        </authorList>
    </citation>
    <scope>NUCLEOTIDE SEQUENCE</scope>
    <source>
        <strain evidence="2">Tu 365</strain>
    </source>
</reference>
<evidence type="ECO:0000313" key="2">
    <source>
        <dbReference type="EMBL" id="AGS67073.1"/>
    </source>
</evidence>
<dbReference type="HOGENOM" id="CLU_2652779_0_0_11"/>
<evidence type="ECO:0000313" key="3">
    <source>
        <dbReference type="EMBL" id="AGS73622.1"/>
    </source>
</evidence>
<reference evidence="2 4" key="2">
    <citation type="journal article" date="2013" name="J. Biotechnol.">
        <title>Complete genome sequence of the kirromycin producer Streptomyces collinus Tu 365 consisting of a linear chromosome and two linear plasmids.</title>
        <authorList>
            <person name="Ruckert C."/>
            <person name="Szczepanowski R."/>
            <person name="Albersmeier A."/>
            <person name="Goesmann A."/>
            <person name="Iftime D."/>
            <person name="Musiol E.M."/>
            <person name="Blin K."/>
            <person name="Wohlleben W."/>
            <person name="Puhler A."/>
            <person name="Kalinowski J."/>
            <person name="Weber T."/>
        </authorList>
    </citation>
    <scope>NUCLEOTIDE SEQUENCE [LARGE SCALE GENOMIC DNA]</scope>
    <source>
        <strain evidence="4">DSM 40733 / Tue 365</strain>
        <strain evidence="2">Tu 365</strain>
    </source>
</reference>
<feature type="compositionally biased region" description="Basic and acidic residues" evidence="1">
    <location>
        <begin position="39"/>
        <end position="50"/>
    </location>
</feature>
<dbReference type="RefSeq" id="WP_020937560.1">
    <property type="nucleotide sequence ID" value="NC_021985.1"/>
</dbReference>
<sequence>MNRIFLDVYALQTASLTGETALRLADETVKAAGLKTEVPKRKASAAKDGEPEPAPQAKNLVCVSPRGPCSLRGLAD</sequence>
<evidence type="ECO:0000256" key="1">
    <source>
        <dbReference type="SAM" id="MobiDB-lite"/>
    </source>
</evidence>
<dbReference type="PATRIC" id="fig|1214242.5.peg.244"/>
<accession>S5UJQ3</accession>